<proteinExistence type="predicted"/>
<evidence type="ECO:0000313" key="2">
    <source>
        <dbReference type="WBParaSite" id="L893_g14084.t1"/>
    </source>
</evidence>
<evidence type="ECO:0000313" key="1">
    <source>
        <dbReference type="Proteomes" id="UP000095287"/>
    </source>
</evidence>
<accession>A0A1I7YAA5</accession>
<reference evidence="2" key="1">
    <citation type="submission" date="2016-11" db="UniProtKB">
        <authorList>
            <consortium name="WormBaseParasite"/>
        </authorList>
    </citation>
    <scope>IDENTIFICATION</scope>
</reference>
<sequence length="95" mass="11031">MVLLRIYRDNYDTESERNDRVQRRASDDHSQPELVPLSVDTVGLSRPIVVILCNGGVRRIHFLERCPWLMVITLALVQRRRAPVYEQTKSVSLRG</sequence>
<keyword evidence="1" id="KW-1185">Reference proteome</keyword>
<dbReference type="AlphaFoldDB" id="A0A1I7YAA5"/>
<protein>
    <submittedName>
        <fullName evidence="2">Uncharacterized protein</fullName>
    </submittedName>
</protein>
<dbReference type="Proteomes" id="UP000095287">
    <property type="component" value="Unplaced"/>
</dbReference>
<name>A0A1I7YAA5_9BILA</name>
<organism evidence="1 2">
    <name type="scientific">Steinernema glaseri</name>
    <dbReference type="NCBI Taxonomy" id="37863"/>
    <lineage>
        <taxon>Eukaryota</taxon>
        <taxon>Metazoa</taxon>
        <taxon>Ecdysozoa</taxon>
        <taxon>Nematoda</taxon>
        <taxon>Chromadorea</taxon>
        <taxon>Rhabditida</taxon>
        <taxon>Tylenchina</taxon>
        <taxon>Panagrolaimomorpha</taxon>
        <taxon>Strongyloidoidea</taxon>
        <taxon>Steinernematidae</taxon>
        <taxon>Steinernema</taxon>
    </lineage>
</organism>
<dbReference type="WBParaSite" id="L893_g14084.t1">
    <property type="protein sequence ID" value="L893_g14084.t1"/>
    <property type="gene ID" value="L893_g14084"/>
</dbReference>